<evidence type="ECO:0000313" key="8">
    <source>
        <dbReference type="Proteomes" id="UP000245647"/>
    </source>
</evidence>
<organism evidence="7 8">
    <name type="scientific">Pararcticibacter amylolyticus</name>
    <dbReference type="NCBI Taxonomy" id="2173175"/>
    <lineage>
        <taxon>Bacteria</taxon>
        <taxon>Pseudomonadati</taxon>
        <taxon>Bacteroidota</taxon>
        <taxon>Sphingobacteriia</taxon>
        <taxon>Sphingobacteriales</taxon>
        <taxon>Sphingobacteriaceae</taxon>
        <taxon>Pararcticibacter</taxon>
    </lineage>
</organism>
<proteinExistence type="inferred from homology"/>
<evidence type="ECO:0000256" key="3">
    <source>
        <dbReference type="ARBA" id="ARBA00023015"/>
    </source>
</evidence>
<feature type="domain" description="HTH gntR-type" evidence="6">
    <location>
        <begin position="16"/>
        <end position="84"/>
    </location>
</feature>
<dbReference type="InterPro" id="IPR015421">
    <property type="entry name" value="PyrdxlP-dep_Trfase_major"/>
</dbReference>
<evidence type="ECO:0000256" key="4">
    <source>
        <dbReference type="ARBA" id="ARBA00023125"/>
    </source>
</evidence>
<name>A0A2U2PJI8_9SPHI</name>
<evidence type="ECO:0000256" key="5">
    <source>
        <dbReference type="ARBA" id="ARBA00023163"/>
    </source>
</evidence>
<dbReference type="Gene3D" id="3.40.640.10">
    <property type="entry name" value="Type I PLP-dependent aspartate aminotransferase-like (Major domain)"/>
    <property type="match status" value="1"/>
</dbReference>
<dbReference type="InterPro" id="IPR004839">
    <property type="entry name" value="Aminotransferase_I/II_large"/>
</dbReference>
<dbReference type="OrthoDB" id="594134at2"/>
<dbReference type="SUPFAM" id="SSF46785">
    <property type="entry name" value="Winged helix' DNA-binding domain"/>
    <property type="match status" value="1"/>
</dbReference>
<dbReference type="Pfam" id="PF00155">
    <property type="entry name" value="Aminotran_1_2"/>
    <property type="match status" value="1"/>
</dbReference>
<dbReference type="PANTHER" id="PTHR46577">
    <property type="entry name" value="HTH-TYPE TRANSCRIPTIONAL REGULATORY PROTEIN GABR"/>
    <property type="match status" value="1"/>
</dbReference>
<dbReference type="CDD" id="cd00609">
    <property type="entry name" value="AAT_like"/>
    <property type="match status" value="1"/>
</dbReference>
<keyword evidence="7" id="KW-0808">Transferase</keyword>
<dbReference type="SUPFAM" id="SSF53383">
    <property type="entry name" value="PLP-dependent transferases"/>
    <property type="match status" value="1"/>
</dbReference>
<dbReference type="GO" id="GO:0008483">
    <property type="term" value="F:transaminase activity"/>
    <property type="evidence" value="ECO:0007669"/>
    <property type="project" value="UniProtKB-KW"/>
</dbReference>
<keyword evidence="3" id="KW-0805">Transcription regulation</keyword>
<evidence type="ECO:0000256" key="1">
    <source>
        <dbReference type="ARBA" id="ARBA00005384"/>
    </source>
</evidence>
<dbReference type="InterPro" id="IPR051446">
    <property type="entry name" value="HTH_trans_reg/aminotransferase"/>
</dbReference>
<accession>A0A2U2PJI8</accession>
<evidence type="ECO:0000256" key="2">
    <source>
        <dbReference type="ARBA" id="ARBA00022898"/>
    </source>
</evidence>
<keyword evidence="7" id="KW-0032">Aminotransferase</keyword>
<dbReference type="PANTHER" id="PTHR46577:SF2">
    <property type="entry name" value="TRANSCRIPTIONAL REGULATORY PROTEIN"/>
    <property type="match status" value="1"/>
</dbReference>
<dbReference type="GO" id="GO:0030170">
    <property type="term" value="F:pyridoxal phosphate binding"/>
    <property type="evidence" value="ECO:0007669"/>
    <property type="project" value="InterPro"/>
</dbReference>
<keyword evidence="2" id="KW-0663">Pyridoxal phosphate</keyword>
<dbReference type="SMART" id="SM00345">
    <property type="entry name" value="HTH_GNTR"/>
    <property type="match status" value="1"/>
</dbReference>
<dbReference type="InterPro" id="IPR000524">
    <property type="entry name" value="Tscrpt_reg_HTH_GntR"/>
</dbReference>
<keyword evidence="8" id="KW-1185">Reference proteome</keyword>
<dbReference type="InterPro" id="IPR015424">
    <property type="entry name" value="PyrdxlP-dep_Trfase"/>
</dbReference>
<comment type="similarity">
    <text evidence="1">In the C-terminal section; belongs to the class-I pyridoxal-phosphate-dependent aminotransferase family.</text>
</comment>
<sequence>MLPYEHIIRIDRGSKVPVYSQIAIQIIHAIRNGTLKAGTHLPGSRELAKISGVHRKTVIAAYDELDAQGWITIFPRKYAAISGHIPSLKPQTWGKTEVLTPYDNDLEIPFRVIEKKEFSESESPVPDIIIDDGHPDVRLSPIDDLLKAYRSLTSKKHAIKNASTGTTQGTKDLREELVNYLSVTRGLNISAGNLLITHGAQMSIYLSAQLLLGPSSNIIVAKPNYPVANRAFEESGAAIIEVDIDDKGINTDEIEQHCRTKRIDAVYVIPHHHYPTTVTLSAERRMKLLELSRQFSFTIIEDDYDYDYHYTSSPYLPLASANHTGNVIYTGSFSKILDPSLRIGFMVAPKNFIQQCTALRKIIDVGGDGYMHNALAALIKENELKRHLKKAKKCYHQRRDFLDGLLKEKLGRYVSYWLPTGGMAIWVKLNPGFSVTRLAANRRFKIIRWCEEQNAFRFGFASMDETELAQAVDALKTGLEMSHDFSESGLTGF</sequence>
<dbReference type="PROSITE" id="PS50949">
    <property type="entry name" value="HTH_GNTR"/>
    <property type="match status" value="1"/>
</dbReference>
<dbReference type="RefSeq" id="WP_109415045.1">
    <property type="nucleotide sequence ID" value="NZ_QEAS01000004.1"/>
</dbReference>
<dbReference type="GO" id="GO:0003700">
    <property type="term" value="F:DNA-binding transcription factor activity"/>
    <property type="evidence" value="ECO:0007669"/>
    <property type="project" value="InterPro"/>
</dbReference>
<dbReference type="AlphaFoldDB" id="A0A2U2PJI8"/>
<evidence type="ECO:0000259" key="6">
    <source>
        <dbReference type="PROSITE" id="PS50949"/>
    </source>
</evidence>
<gene>
    <name evidence="7" type="ORF">DDR33_06950</name>
</gene>
<dbReference type="Pfam" id="PF00392">
    <property type="entry name" value="GntR"/>
    <property type="match status" value="1"/>
</dbReference>
<keyword evidence="5" id="KW-0804">Transcription</keyword>
<dbReference type="Gene3D" id="1.10.10.10">
    <property type="entry name" value="Winged helix-like DNA-binding domain superfamily/Winged helix DNA-binding domain"/>
    <property type="match status" value="1"/>
</dbReference>
<dbReference type="EMBL" id="QEAS01000004">
    <property type="protein sequence ID" value="PWG81561.1"/>
    <property type="molecule type" value="Genomic_DNA"/>
</dbReference>
<protein>
    <submittedName>
        <fullName evidence="7">PLP-dependent aminotransferase family protein</fullName>
    </submittedName>
</protein>
<evidence type="ECO:0000313" key="7">
    <source>
        <dbReference type="EMBL" id="PWG81561.1"/>
    </source>
</evidence>
<dbReference type="Proteomes" id="UP000245647">
    <property type="component" value="Unassembled WGS sequence"/>
</dbReference>
<keyword evidence="4" id="KW-0238">DNA-binding</keyword>
<dbReference type="InterPro" id="IPR036388">
    <property type="entry name" value="WH-like_DNA-bd_sf"/>
</dbReference>
<dbReference type="InterPro" id="IPR036390">
    <property type="entry name" value="WH_DNA-bd_sf"/>
</dbReference>
<reference evidence="7 8" key="1">
    <citation type="submission" date="2018-04" db="EMBL/GenBank/DDBJ databases">
        <title>Pedobacter chongqingensis sp. nov., isolated from a rottenly hemp rope.</title>
        <authorList>
            <person name="Cai Y."/>
        </authorList>
    </citation>
    <scope>NUCLEOTIDE SEQUENCE [LARGE SCALE GENOMIC DNA]</scope>
    <source>
        <strain evidence="7 8">FJ4-8</strain>
    </source>
</reference>
<comment type="caution">
    <text evidence="7">The sequence shown here is derived from an EMBL/GenBank/DDBJ whole genome shotgun (WGS) entry which is preliminary data.</text>
</comment>
<dbReference type="GO" id="GO:0003677">
    <property type="term" value="F:DNA binding"/>
    <property type="evidence" value="ECO:0007669"/>
    <property type="project" value="UniProtKB-KW"/>
</dbReference>